<comment type="caution">
    <text evidence="2">The sequence shown here is derived from an EMBL/GenBank/DDBJ whole genome shotgun (WGS) entry which is preliminary data.</text>
</comment>
<sequence length="89" mass="9609">MAREDAVGRVAAVLGMVLMLVALPFFLSAGLLAPLWAVVVLDACWLALFALGLWWFRTHPFRVLVLPFVAGTLWLSALAAGESLLGWTA</sequence>
<accession>A0A7J5UQR0</accession>
<reference evidence="2 3" key="1">
    <citation type="submission" date="2019-10" db="EMBL/GenBank/DDBJ databases">
        <title>Georgenia wutianyii sp. nov. and Georgenia yuyongxinii sp. nov. isolated from plateau pika (Ochotona curzoniae) in the Qinghai-Tibet plateau of China.</title>
        <authorList>
            <person name="Tian Z."/>
        </authorList>
    </citation>
    <scope>NUCLEOTIDE SEQUENCE [LARGE SCALE GENOMIC DNA]</scope>
    <source>
        <strain evidence="2 3">DSM 21501</strain>
    </source>
</reference>
<evidence type="ECO:0000313" key="2">
    <source>
        <dbReference type="EMBL" id="KAE8764464.1"/>
    </source>
</evidence>
<evidence type="ECO:0000313" key="3">
    <source>
        <dbReference type="Proteomes" id="UP000451860"/>
    </source>
</evidence>
<evidence type="ECO:0008006" key="4">
    <source>
        <dbReference type="Google" id="ProtNLM"/>
    </source>
</evidence>
<name>A0A7J5UQR0_9MICO</name>
<keyword evidence="1" id="KW-0472">Membrane</keyword>
<feature type="transmembrane region" description="Helical" evidence="1">
    <location>
        <begin position="63"/>
        <end position="81"/>
    </location>
</feature>
<proteinExistence type="predicted"/>
<evidence type="ECO:0000256" key="1">
    <source>
        <dbReference type="SAM" id="Phobius"/>
    </source>
</evidence>
<dbReference type="EMBL" id="WHJE01000032">
    <property type="protein sequence ID" value="KAE8764464.1"/>
    <property type="molecule type" value="Genomic_DNA"/>
</dbReference>
<dbReference type="RefSeq" id="WP_152200549.1">
    <property type="nucleotide sequence ID" value="NZ_VUKF01000004.1"/>
</dbReference>
<feature type="transmembrane region" description="Helical" evidence="1">
    <location>
        <begin position="33"/>
        <end position="56"/>
    </location>
</feature>
<protein>
    <recommendedName>
        <fullName evidence="4">DUF4175 domain-containing protein</fullName>
    </recommendedName>
</protein>
<dbReference type="AlphaFoldDB" id="A0A7J5UQR0"/>
<organism evidence="2 3">
    <name type="scientific">Georgenia thermotolerans</name>
    <dbReference type="NCBI Taxonomy" id="527326"/>
    <lineage>
        <taxon>Bacteria</taxon>
        <taxon>Bacillati</taxon>
        <taxon>Actinomycetota</taxon>
        <taxon>Actinomycetes</taxon>
        <taxon>Micrococcales</taxon>
        <taxon>Bogoriellaceae</taxon>
        <taxon>Georgenia</taxon>
    </lineage>
</organism>
<keyword evidence="1" id="KW-1133">Transmembrane helix</keyword>
<feature type="transmembrane region" description="Helical" evidence="1">
    <location>
        <begin position="7"/>
        <end position="27"/>
    </location>
</feature>
<gene>
    <name evidence="2" type="ORF">GB883_08985</name>
</gene>
<keyword evidence="1" id="KW-0812">Transmembrane</keyword>
<dbReference type="Proteomes" id="UP000451860">
    <property type="component" value="Unassembled WGS sequence"/>
</dbReference>
<keyword evidence="3" id="KW-1185">Reference proteome</keyword>